<dbReference type="PANTHER" id="PTHR31579:SF49">
    <property type="entry name" value="DUF506 FAMILY PROTEIN"/>
    <property type="match status" value="1"/>
</dbReference>
<evidence type="ECO:0000313" key="3">
    <source>
        <dbReference type="Proteomes" id="UP000237000"/>
    </source>
</evidence>
<evidence type="ECO:0000313" key="2">
    <source>
        <dbReference type="EMBL" id="PON99247.1"/>
    </source>
</evidence>
<dbReference type="Pfam" id="PF04720">
    <property type="entry name" value="PDDEXK_6"/>
    <property type="match status" value="1"/>
</dbReference>
<evidence type="ECO:0000256" key="1">
    <source>
        <dbReference type="SAM" id="MobiDB-lite"/>
    </source>
</evidence>
<reference evidence="3" key="1">
    <citation type="submission" date="2016-06" db="EMBL/GenBank/DDBJ databases">
        <title>Parallel loss of symbiosis genes in relatives of nitrogen-fixing non-legume Parasponia.</title>
        <authorList>
            <person name="Van Velzen R."/>
            <person name="Holmer R."/>
            <person name="Bu F."/>
            <person name="Rutten L."/>
            <person name="Van Zeijl A."/>
            <person name="Liu W."/>
            <person name="Santuari L."/>
            <person name="Cao Q."/>
            <person name="Sharma T."/>
            <person name="Shen D."/>
            <person name="Roswanjaya Y."/>
            <person name="Wardhani T."/>
            <person name="Kalhor M.S."/>
            <person name="Jansen J."/>
            <person name="Van den Hoogen J."/>
            <person name="Gungor B."/>
            <person name="Hartog M."/>
            <person name="Hontelez J."/>
            <person name="Verver J."/>
            <person name="Yang W.-C."/>
            <person name="Schijlen E."/>
            <person name="Repin R."/>
            <person name="Schilthuizen M."/>
            <person name="Schranz E."/>
            <person name="Heidstra R."/>
            <person name="Miyata K."/>
            <person name="Fedorova E."/>
            <person name="Kohlen W."/>
            <person name="Bisseling T."/>
            <person name="Smit S."/>
            <person name="Geurts R."/>
        </authorList>
    </citation>
    <scope>NUCLEOTIDE SEQUENCE [LARGE SCALE GENOMIC DNA]</scope>
    <source>
        <strain evidence="3">cv. RG33-2</strain>
    </source>
</reference>
<keyword evidence="3" id="KW-1185">Reference proteome</keyword>
<dbReference type="NCBIfam" id="TIGR01615">
    <property type="entry name" value="A_thal_3542"/>
    <property type="match status" value="1"/>
</dbReference>
<dbReference type="EMBL" id="JXTC01000020">
    <property type="protein sequence ID" value="PON99247.1"/>
    <property type="molecule type" value="Genomic_DNA"/>
</dbReference>
<sequence>MKKTMSHLLEKKGDKDNNFQATDSLEERVSVFFDEYYYYSDESDGRRCLEYDQSDGEDDSNHPEERTLYWESQYSLLQEVLERYSLTGSKLRREISRTIDMAKERDYCHCPKPNTDHGCNYCLRRTVVEILRENGINASLCSSKWRNTKKFPQGSHEYMEVMGSTSSRKKAQKIPYLIELEFRDQFEIAKPCQEYRKLLSLLPEYYIGKADCLNAVVRIVCGAAKRSMKEKKIHMGPWRETSFMLMKWSKVPLTEPHDKFPSISPPPATKSQFSVAPPAVVVT</sequence>
<comment type="caution">
    <text evidence="2">The sequence shown here is derived from an EMBL/GenBank/DDBJ whole genome shotgun (WGS) entry which is preliminary data.</text>
</comment>
<dbReference type="PANTHER" id="PTHR31579">
    <property type="entry name" value="OS03G0796600 PROTEIN"/>
    <property type="match status" value="1"/>
</dbReference>
<dbReference type="InParanoid" id="A0A2P5FN60"/>
<dbReference type="AlphaFoldDB" id="A0A2P5FN60"/>
<gene>
    <name evidence="2" type="ORF">TorRG33x02_051070</name>
</gene>
<dbReference type="OrthoDB" id="747933at2759"/>
<name>A0A2P5FN60_TREOI</name>
<dbReference type="STRING" id="63057.A0A2P5FN60"/>
<protein>
    <submittedName>
        <fullName evidence="2">Uncharacterized protein</fullName>
    </submittedName>
</protein>
<feature type="region of interest" description="Disordered" evidence="1">
    <location>
        <begin position="259"/>
        <end position="283"/>
    </location>
</feature>
<dbReference type="Proteomes" id="UP000237000">
    <property type="component" value="Unassembled WGS sequence"/>
</dbReference>
<organism evidence="2 3">
    <name type="scientific">Trema orientale</name>
    <name type="common">Charcoal tree</name>
    <name type="synonym">Celtis orientalis</name>
    <dbReference type="NCBI Taxonomy" id="63057"/>
    <lineage>
        <taxon>Eukaryota</taxon>
        <taxon>Viridiplantae</taxon>
        <taxon>Streptophyta</taxon>
        <taxon>Embryophyta</taxon>
        <taxon>Tracheophyta</taxon>
        <taxon>Spermatophyta</taxon>
        <taxon>Magnoliopsida</taxon>
        <taxon>eudicotyledons</taxon>
        <taxon>Gunneridae</taxon>
        <taxon>Pentapetalae</taxon>
        <taxon>rosids</taxon>
        <taxon>fabids</taxon>
        <taxon>Rosales</taxon>
        <taxon>Cannabaceae</taxon>
        <taxon>Trema</taxon>
    </lineage>
</organism>
<dbReference type="InterPro" id="IPR006502">
    <property type="entry name" value="PDDEXK-like"/>
</dbReference>
<accession>A0A2P5FN60</accession>
<proteinExistence type="predicted"/>